<dbReference type="Proteomes" id="UP000007015">
    <property type="component" value="Chromosome 6"/>
</dbReference>
<keyword evidence="3" id="KW-1185">Reference proteome</keyword>
<dbReference type="Gramene" id="BGIOSGA023118-TA">
    <property type="protein sequence ID" value="BGIOSGA023118-PA"/>
    <property type="gene ID" value="BGIOSGA023118"/>
</dbReference>
<organism evidence="2 3">
    <name type="scientific">Oryza sativa subsp. indica</name>
    <name type="common">Rice</name>
    <dbReference type="NCBI Taxonomy" id="39946"/>
    <lineage>
        <taxon>Eukaryota</taxon>
        <taxon>Viridiplantae</taxon>
        <taxon>Streptophyta</taxon>
        <taxon>Embryophyta</taxon>
        <taxon>Tracheophyta</taxon>
        <taxon>Spermatophyta</taxon>
        <taxon>Magnoliopsida</taxon>
        <taxon>Liliopsida</taxon>
        <taxon>Poales</taxon>
        <taxon>Poaceae</taxon>
        <taxon>BOP clade</taxon>
        <taxon>Oryzoideae</taxon>
        <taxon>Oryzeae</taxon>
        <taxon>Oryzinae</taxon>
        <taxon>Oryza</taxon>
        <taxon>Oryza sativa</taxon>
    </lineage>
</organism>
<gene>
    <name evidence="2" type="ORF">OsI_23439</name>
</gene>
<dbReference type="HOGENOM" id="CLU_2626350_0_0_1"/>
<dbReference type="STRING" id="39946.B8B3U6"/>
<protein>
    <submittedName>
        <fullName evidence="2">Uncharacterized protein</fullName>
    </submittedName>
</protein>
<name>B8B3U6_ORYSI</name>
<dbReference type="EMBL" id="CM000131">
    <property type="protein sequence ID" value="EEC80837.1"/>
    <property type="molecule type" value="Genomic_DNA"/>
</dbReference>
<sequence>MEETAESATVAPPPAPTTRGGTLVDSIGLSWSKTHAAATASCSFRPSPVAPGFAAAVQDEITDAAMLLMTLSCGLVRS</sequence>
<evidence type="ECO:0000313" key="3">
    <source>
        <dbReference type="Proteomes" id="UP000007015"/>
    </source>
</evidence>
<dbReference type="AlphaFoldDB" id="B8B3U6"/>
<feature type="region of interest" description="Disordered" evidence="1">
    <location>
        <begin position="1"/>
        <end position="22"/>
    </location>
</feature>
<proteinExistence type="predicted"/>
<feature type="compositionally biased region" description="Low complexity" evidence="1">
    <location>
        <begin position="1"/>
        <end position="10"/>
    </location>
</feature>
<accession>B8B3U6</accession>
<reference evidence="2 3" key="1">
    <citation type="journal article" date="2005" name="PLoS Biol.">
        <title>The genomes of Oryza sativa: a history of duplications.</title>
        <authorList>
            <person name="Yu J."/>
            <person name="Wang J."/>
            <person name="Lin W."/>
            <person name="Li S."/>
            <person name="Li H."/>
            <person name="Zhou J."/>
            <person name="Ni P."/>
            <person name="Dong W."/>
            <person name="Hu S."/>
            <person name="Zeng C."/>
            <person name="Zhang J."/>
            <person name="Zhang Y."/>
            <person name="Li R."/>
            <person name="Xu Z."/>
            <person name="Li S."/>
            <person name="Li X."/>
            <person name="Zheng H."/>
            <person name="Cong L."/>
            <person name="Lin L."/>
            <person name="Yin J."/>
            <person name="Geng J."/>
            <person name="Li G."/>
            <person name="Shi J."/>
            <person name="Liu J."/>
            <person name="Lv H."/>
            <person name="Li J."/>
            <person name="Wang J."/>
            <person name="Deng Y."/>
            <person name="Ran L."/>
            <person name="Shi X."/>
            <person name="Wang X."/>
            <person name="Wu Q."/>
            <person name="Li C."/>
            <person name="Ren X."/>
            <person name="Wang J."/>
            <person name="Wang X."/>
            <person name="Li D."/>
            <person name="Liu D."/>
            <person name="Zhang X."/>
            <person name="Ji Z."/>
            <person name="Zhao W."/>
            <person name="Sun Y."/>
            <person name="Zhang Z."/>
            <person name="Bao J."/>
            <person name="Han Y."/>
            <person name="Dong L."/>
            <person name="Ji J."/>
            <person name="Chen P."/>
            <person name="Wu S."/>
            <person name="Liu J."/>
            <person name="Xiao Y."/>
            <person name="Bu D."/>
            <person name="Tan J."/>
            <person name="Yang L."/>
            <person name="Ye C."/>
            <person name="Zhang J."/>
            <person name="Xu J."/>
            <person name="Zhou Y."/>
            <person name="Yu Y."/>
            <person name="Zhang B."/>
            <person name="Zhuang S."/>
            <person name="Wei H."/>
            <person name="Liu B."/>
            <person name="Lei M."/>
            <person name="Yu H."/>
            <person name="Li Y."/>
            <person name="Xu H."/>
            <person name="Wei S."/>
            <person name="He X."/>
            <person name="Fang L."/>
            <person name="Zhang Z."/>
            <person name="Zhang Y."/>
            <person name="Huang X."/>
            <person name="Su Z."/>
            <person name="Tong W."/>
            <person name="Li J."/>
            <person name="Tong Z."/>
            <person name="Li S."/>
            <person name="Ye J."/>
            <person name="Wang L."/>
            <person name="Fang L."/>
            <person name="Lei T."/>
            <person name="Chen C."/>
            <person name="Chen H."/>
            <person name="Xu Z."/>
            <person name="Li H."/>
            <person name="Huang H."/>
            <person name="Zhang F."/>
            <person name="Xu H."/>
            <person name="Li N."/>
            <person name="Zhao C."/>
            <person name="Li S."/>
            <person name="Dong L."/>
            <person name="Huang Y."/>
            <person name="Li L."/>
            <person name="Xi Y."/>
            <person name="Qi Q."/>
            <person name="Li W."/>
            <person name="Zhang B."/>
            <person name="Hu W."/>
            <person name="Zhang Y."/>
            <person name="Tian X."/>
            <person name="Jiao Y."/>
            <person name="Liang X."/>
            <person name="Jin J."/>
            <person name="Gao L."/>
            <person name="Zheng W."/>
            <person name="Hao B."/>
            <person name="Liu S."/>
            <person name="Wang W."/>
            <person name="Yuan L."/>
            <person name="Cao M."/>
            <person name="McDermott J."/>
            <person name="Samudrala R."/>
            <person name="Wang J."/>
            <person name="Wong G.K."/>
            <person name="Yang H."/>
        </authorList>
    </citation>
    <scope>NUCLEOTIDE SEQUENCE [LARGE SCALE GENOMIC DNA]</scope>
    <source>
        <strain evidence="3">cv. 93-11</strain>
    </source>
</reference>
<evidence type="ECO:0000313" key="2">
    <source>
        <dbReference type="EMBL" id="EEC80837.1"/>
    </source>
</evidence>
<evidence type="ECO:0000256" key="1">
    <source>
        <dbReference type="SAM" id="MobiDB-lite"/>
    </source>
</evidence>